<evidence type="ECO:0000259" key="3">
    <source>
        <dbReference type="Pfam" id="PF12089"/>
    </source>
</evidence>
<reference evidence="4 5" key="1">
    <citation type="submission" date="2017-08" db="EMBL/GenBank/DDBJ databases">
        <title>Infants hospitalized years apart are colonized by the same room-sourced microbial strains.</title>
        <authorList>
            <person name="Brooks B."/>
            <person name="Olm M.R."/>
            <person name="Firek B.A."/>
            <person name="Baker R."/>
            <person name="Thomas B.C."/>
            <person name="Morowitz M.J."/>
            <person name="Banfield J.F."/>
        </authorList>
    </citation>
    <scope>NUCLEOTIDE SEQUENCE [LARGE SCALE GENOMIC DNA]</scope>
    <source>
        <strain evidence="4">S2_003_000_R1_3</strain>
    </source>
</reference>
<dbReference type="InterPro" id="IPR021949">
    <property type="entry name" value="DUF3566_TM"/>
</dbReference>
<gene>
    <name evidence="4" type="ORF">DI525_10450</name>
</gene>
<keyword evidence="2" id="KW-0472">Membrane</keyword>
<feature type="transmembrane region" description="Helical" evidence="2">
    <location>
        <begin position="72"/>
        <end position="98"/>
    </location>
</feature>
<dbReference type="Pfam" id="PF12089">
    <property type="entry name" value="DUF3566"/>
    <property type="match status" value="1"/>
</dbReference>
<organism evidence="4 5">
    <name type="scientific">Corynebacterium kroppenstedtii</name>
    <dbReference type="NCBI Taxonomy" id="161879"/>
    <lineage>
        <taxon>Bacteria</taxon>
        <taxon>Bacillati</taxon>
        <taxon>Actinomycetota</taxon>
        <taxon>Actinomycetes</taxon>
        <taxon>Mycobacteriales</taxon>
        <taxon>Corynebacteriaceae</taxon>
        <taxon>Corynebacterium</taxon>
    </lineage>
</organism>
<keyword evidence="2" id="KW-1133">Transmembrane helix</keyword>
<evidence type="ECO:0000313" key="5">
    <source>
        <dbReference type="Proteomes" id="UP000249432"/>
    </source>
</evidence>
<dbReference type="EMBL" id="QFRA01000045">
    <property type="protein sequence ID" value="PZR03302.1"/>
    <property type="molecule type" value="Genomic_DNA"/>
</dbReference>
<dbReference type="AlphaFoldDB" id="A0A2W5SK35"/>
<accession>A0A2W5SK35</accession>
<keyword evidence="2" id="KW-0812">Transmembrane</keyword>
<feature type="compositionally biased region" description="Low complexity" evidence="1">
    <location>
        <begin position="35"/>
        <end position="50"/>
    </location>
</feature>
<name>A0A2W5SK35_9CORY</name>
<dbReference type="Proteomes" id="UP000249432">
    <property type="component" value="Unassembled WGS sequence"/>
</dbReference>
<dbReference type="RefSeq" id="WP_303735641.1">
    <property type="nucleotide sequence ID" value="NZ_CAKZHK010000003.1"/>
</dbReference>
<evidence type="ECO:0000256" key="2">
    <source>
        <dbReference type="SAM" id="Phobius"/>
    </source>
</evidence>
<feature type="transmembrane region" description="Helical" evidence="2">
    <location>
        <begin position="118"/>
        <end position="144"/>
    </location>
</feature>
<sequence length="162" mass="16571">MTGPGPHGLTPEGNQANQSDQDLGTRRWTGKLADDGAGSASSTPGTPSAPQGERVVEVTHIDLHRAARISGAVSAIIALVWILAALIMFGLLAGMGAWGNMNDALNDVADTSVPTSMVIIAIIALAVFEAIIGTLLGVVAAAIYNGLTRMDAVGGVRMVVRD</sequence>
<evidence type="ECO:0000313" key="4">
    <source>
        <dbReference type="EMBL" id="PZR03302.1"/>
    </source>
</evidence>
<feature type="compositionally biased region" description="Polar residues" evidence="1">
    <location>
        <begin position="12"/>
        <end position="22"/>
    </location>
</feature>
<evidence type="ECO:0000256" key="1">
    <source>
        <dbReference type="SAM" id="MobiDB-lite"/>
    </source>
</evidence>
<feature type="region of interest" description="Disordered" evidence="1">
    <location>
        <begin position="1"/>
        <end position="53"/>
    </location>
</feature>
<comment type="caution">
    <text evidence="4">The sequence shown here is derived from an EMBL/GenBank/DDBJ whole genome shotgun (WGS) entry which is preliminary data.</text>
</comment>
<proteinExistence type="predicted"/>
<feature type="domain" description="DUF3566" evidence="3">
    <location>
        <begin position="56"/>
        <end position="162"/>
    </location>
</feature>
<protein>
    <recommendedName>
        <fullName evidence="3">DUF3566 domain-containing protein</fullName>
    </recommendedName>
</protein>